<feature type="compositionally biased region" description="Polar residues" evidence="9">
    <location>
        <begin position="191"/>
        <end position="201"/>
    </location>
</feature>
<keyword evidence="6" id="KW-0067">ATP-binding</keyword>
<keyword evidence="2" id="KW-0723">Serine/threonine-protein kinase</keyword>
<evidence type="ECO:0000256" key="4">
    <source>
        <dbReference type="ARBA" id="ARBA00022741"/>
    </source>
</evidence>
<feature type="region of interest" description="Disordered" evidence="9">
    <location>
        <begin position="1"/>
        <end position="29"/>
    </location>
</feature>
<gene>
    <name evidence="11" type="ORF">TSOC_005790</name>
</gene>
<keyword evidence="4" id="KW-0547">Nucleotide-binding</keyword>
<dbReference type="InterPro" id="IPR011009">
    <property type="entry name" value="Kinase-like_dom_sf"/>
</dbReference>
<dbReference type="SUPFAM" id="SSF56112">
    <property type="entry name" value="Protein kinase-like (PK-like)"/>
    <property type="match status" value="1"/>
</dbReference>
<comment type="catalytic activity">
    <reaction evidence="7">
        <text>L-threonyl-[protein] + ATP = O-phospho-L-threonyl-[protein] + ADP + H(+)</text>
        <dbReference type="Rhea" id="RHEA:46608"/>
        <dbReference type="Rhea" id="RHEA-COMP:11060"/>
        <dbReference type="Rhea" id="RHEA-COMP:11605"/>
        <dbReference type="ChEBI" id="CHEBI:15378"/>
        <dbReference type="ChEBI" id="CHEBI:30013"/>
        <dbReference type="ChEBI" id="CHEBI:30616"/>
        <dbReference type="ChEBI" id="CHEBI:61977"/>
        <dbReference type="ChEBI" id="CHEBI:456216"/>
        <dbReference type="EC" id="2.7.11.1"/>
    </reaction>
</comment>
<evidence type="ECO:0000259" key="10">
    <source>
        <dbReference type="PROSITE" id="PS50011"/>
    </source>
</evidence>
<comment type="caution">
    <text evidence="11">The sequence shown here is derived from an EMBL/GenBank/DDBJ whole genome shotgun (WGS) entry which is preliminary data.</text>
</comment>
<dbReference type="InterPro" id="IPR051131">
    <property type="entry name" value="NEK_Ser/Thr_kinase_NIMA"/>
</dbReference>
<comment type="catalytic activity">
    <reaction evidence="8">
        <text>L-seryl-[protein] + ATP = O-phospho-L-seryl-[protein] + ADP + H(+)</text>
        <dbReference type="Rhea" id="RHEA:17989"/>
        <dbReference type="Rhea" id="RHEA-COMP:9863"/>
        <dbReference type="Rhea" id="RHEA-COMP:11604"/>
        <dbReference type="ChEBI" id="CHEBI:15378"/>
        <dbReference type="ChEBI" id="CHEBI:29999"/>
        <dbReference type="ChEBI" id="CHEBI:30616"/>
        <dbReference type="ChEBI" id="CHEBI:83421"/>
        <dbReference type="ChEBI" id="CHEBI:456216"/>
        <dbReference type="EC" id="2.7.11.1"/>
    </reaction>
</comment>
<evidence type="ECO:0000256" key="8">
    <source>
        <dbReference type="ARBA" id="ARBA00048679"/>
    </source>
</evidence>
<keyword evidence="12" id="KW-1185">Reference proteome</keyword>
<evidence type="ECO:0000313" key="11">
    <source>
        <dbReference type="EMBL" id="PNH07758.1"/>
    </source>
</evidence>
<evidence type="ECO:0000256" key="3">
    <source>
        <dbReference type="ARBA" id="ARBA00022679"/>
    </source>
</evidence>
<feature type="compositionally biased region" description="Polar residues" evidence="9">
    <location>
        <begin position="237"/>
        <end position="271"/>
    </location>
</feature>
<evidence type="ECO:0000256" key="6">
    <source>
        <dbReference type="ARBA" id="ARBA00022840"/>
    </source>
</evidence>
<protein>
    <recommendedName>
        <fullName evidence="1">non-specific serine/threonine protein kinase</fullName>
        <ecNumber evidence="1">2.7.11.1</ecNumber>
    </recommendedName>
</protein>
<dbReference type="GO" id="GO:0004674">
    <property type="term" value="F:protein serine/threonine kinase activity"/>
    <property type="evidence" value="ECO:0007669"/>
    <property type="project" value="UniProtKB-KW"/>
</dbReference>
<dbReference type="EMBL" id="PGGS01000163">
    <property type="protein sequence ID" value="PNH07758.1"/>
    <property type="molecule type" value="Genomic_DNA"/>
</dbReference>
<sequence length="271" mass="29124">MWQEGSPGFSQLSSAAAPGTQREPLERSAAKMEAYHSEELIGKGTYGKVFKIYEEQPYSFKSDVWALGCVMYEMMTGRAAFAADNLSRVVLRVIRGQYDPLPDAYSSALRTVVTSMLCKEVAARPDANVLLTVPAVVPHVQSYLESLTAESPAGWATWRMKLPLAAMVQMSEALEAAGVAQSGRRSRPGTGPSSGRTSYSGMGQLAEEREPSTHRQCISLSYSSMLATPPPALGMHTSVSSSPRASSHQQRVSSPSDCPQMSLSFSSCKGG</sequence>
<dbReference type="AlphaFoldDB" id="A0A2J8A5G1"/>
<feature type="region of interest" description="Disordered" evidence="9">
    <location>
        <begin position="178"/>
        <end position="214"/>
    </location>
</feature>
<dbReference type="SMART" id="SM00220">
    <property type="entry name" value="S_TKc"/>
    <property type="match status" value="1"/>
</dbReference>
<dbReference type="InterPro" id="IPR000719">
    <property type="entry name" value="Prot_kinase_dom"/>
</dbReference>
<dbReference type="GO" id="GO:0005524">
    <property type="term" value="F:ATP binding"/>
    <property type="evidence" value="ECO:0007669"/>
    <property type="project" value="UniProtKB-KW"/>
</dbReference>
<dbReference type="PROSITE" id="PS50011">
    <property type="entry name" value="PROTEIN_KINASE_DOM"/>
    <property type="match status" value="1"/>
</dbReference>
<dbReference type="EC" id="2.7.11.1" evidence="1"/>
<keyword evidence="3" id="KW-0808">Transferase</keyword>
<evidence type="ECO:0000256" key="1">
    <source>
        <dbReference type="ARBA" id="ARBA00012513"/>
    </source>
</evidence>
<dbReference type="Pfam" id="PF00069">
    <property type="entry name" value="Pkinase"/>
    <property type="match status" value="1"/>
</dbReference>
<dbReference type="Gene3D" id="1.10.510.10">
    <property type="entry name" value="Transferase(Phosphotransferase) domain 1"/>
    <property type="match status" value="1"/>
</dbReference>
<dbReference type="Proteomes" id="UP000236333">
    <property type="component" value="Unassembled WGS sequence"/>
</dbReference>
<dbReference type="OrthoDB" id="248923at2759"/>
<feature type="region of interest" description="Disordered" evidence="9">
    <location>
        <begin position="229"/>
        <end position="271"/>
    </location>
</feature>
<dbReference type="PANTHER" id="PTHR44899">
    <property type="entry name" value="CAMK FAMILY PROTEIN KINASE"/>
    <property type="match status" value="1"/>
</dbReference>
<evidence type="ECO:0000256" key="2">
    <source>
        <dbReference type="ARBA" id="ARBA00022527"/>
    </source>
</evidence>
<proteinExistence type="predicted"/>
<dbReference type="PANTHER" id="PTHR44899:SF3">
    <property type="entry name" value="SERINE_THREONINE-PROTEIN KINASE NEK1"/>
    <property type="match status" value="1"/>
</dbReference>
<name>A0A2J8A5G1_9CHLO</name>
<accession>A0A2J8A5G1</accession>
<evidence type="ECO:0000256" key="5">
    <source>
        <dbReference type="ARBA" id="ARBA00022777"/>
    </source>
</evidence>
<reference evidence="11 12" key="1">
    <citation type="journal article" date="2017" name="Mol. Biol. Evol.">
        <title>The 4-celled Tetrabaena socialis nuclear genome reveals the essential components for genetic control of cell number at the origin of multicellularity in the volvocine lineage.</title>
        <authorList>
            <person name="Featherston J."/>
            <person name="Arakaki Y."/>
            <person name="Hanschen E.R."/>
            <person name="Ferris P.J."/>
            <person name="Michod R.E."/>
            <person name="Olson B.J.S.C."/>
            <person name="Nozaki H."/>
            <person name="Durand P.M."/>
        </authorList>
    </citation>
    <scope>NUCLEOTIDE SEQUENCE [LARGE SCALE GENOMIC DNA]</scope>
    <source>
        <strain evidence="11 12">NIES-571</strain>
    </source>
</reference>
<evidence type="ECO:0000256" key="9">
    <source>
        <dbReference type="SAM" id="MobiDB-lite"/>
    </source>
</evidence>
<feature type="domain" description="Protein kinase" evidence="10">
    <location>
        <begin position="1"/>
        <end position="144"/>
    </location>
</feature>
<evidence type="ECO:0000256" key="7">
    <source>
        <dbReference type="ARBA" id="ARBA00047899"/>
    </source>
</evidence>
<evidence type="ECO:0000313" key="12">
    <source>
        <dbReference type="Proteomes" id="UP000236333"/>
    </source>
</evidence>
<organism evidence="11 12">
    <name type="scientific">Tetrabaena socialis</name>
    <dbReference type="NCBI Taxonomy" id="47790"/>
    <lineage>
        <taxon>Eukaryota</taxon>
        <taxon>Viridiplantae</taxon>
        <taxon>Chlorophyta</taxon>
        <taxon>core chlorophytes</taxon>
        <taxon>Chlorophyceae</taxon>
        <taxon>CS clade</taxon>
        <taxon>Chlamydomonadales</taxon>
        <taxon>Tetrabaenaceae</taxon>
        <taxon>Tetrabaena</taxon>
    </lineage>
</organism>
<keyword evidence="5 11" id="KW-0418">Kinase</keyword>